<name>A0A7S4B724_CHRCT</name>
<evidence type="ECO:0008006" key="2">
    <source>
        <dbReference type="Google" id="ProtNLM"/>
    </source>
</evidence>
<reference evidence="1" key="1">
    <citation type="submission" date="2021-01" db="EMBL/GenBank/DDBJ databases">
        <authorList>
            <person name="Corre E."/>
            <person name="Pelletier E."/>
            <person name="Niang G."/>
            <person name="Scheremetjew M."/>
            <person name="Finn R."/>
            <person name="Kale V."/>
            <person name="Holt S."/>
            <person name="Cochrane G."/>
            <person name="Meng A."/>
            <person name="Brown T."/>
            <person name="Cohen L."/>
        </authorList>
    </citation>
    <scope>NUCLEOTIDE SEQUENCE</scope>
    <source>
        <strain evidence="1">CCMP645</strain>
    </source>
</reference>
<dbReference type="EMBL" id="HBIZ01014701">
    <property type="protein sequence ID" value="CAE0756428.1"/>
    <property type="molecule type" value="Transcribed_RNA"/>
</dbReference>
<proteinExistence type="predicted"/>
<organism evidence="1">
    <name type="scientific">Chrysotila carterae</name>
    <name type="common">Marine alga</name>
    <name type="synonym">Syracosphaera carterae</name>
    <dbReference type="NCBI Taxonomy" id="13221"/>
    <lineage>
        <taxon>Eukaryota</taxon>
        <taxon>Haptista</taxon>
        <taxon>Haptophyta</taxon>
        <taxon>Prymnesiophyceae</taxon>
        <taxon>Isochrysidales</taxon>
        <taxon>Isochrysidaceae</taxon>
        <taxon>Chrysotila</taxon>
    </lineage>
</organism>
<gene>
    <name evidence="1" type="ORF">PCAR00345_LOCUS9022</name>
</gene>
<protein>
    <recommendedName>
        <fullName evidence="2">SMP-LTD domain-containing protein</fullName>
    </recommendedName>
</protein>
<dbReference type="AlphaFoldDB" id="A0A7S4B724"/>
<evidence type="ECO:0000313" key="1">
    <source>
        <dbReference type="EMBL" id="CAE0756428.1"/>
    </source>
</evidence>
<accession>A0A7S4B724</accession>
<sequence length="196" mass="22541">MLLRPRQVHAYLLSQALSSLEQIEQVHFVECSFPSISAEAPRIQLENWESLACSDWVLRWAPSWSMQVSFEGVHYVRFKCLLRIHDFKVLGKLRLRASSDLSVVGLAFLEPPRFRLRTECSVSWGSVPLPLKTFIEAAIYEEFRRWLNENMVAPHEVSLRPPGFQRKQGLSDADLEKARRAVALARQYSAARQSSN</sequence>